<dbReference type="AlphaFoldDB" id="A0A9Q0N4F8"/>
<dbReference type="OrthoDB" id="10254663at2759"/>
<feature type="coiled-coil region" evidence="5">
    <location>
        <begin position="92"/>
        <end position="140"/>
    </location>
</feature>
<name>A0A9Q0N4F8_9DIPT</name>
<comment type="similarity">
    <text evidence="4">Belongs to the CEP135/TSGA10 family.</text>
</comment>
<keyword evidence="8" id="KW-1185">Reference proteome</keyword>
<sequence>MDQLDSRYKDVREQLYTLGFHQQLPIGSMSIVSALLEDLIKVTDRYKQSKETVQNLLEEKNAWDLGIEPYKCDNSRLLAENNALHLELINLRGHYERKLIDLNRKIQNLEVDKNYLDDHCFELVSQIREMEQRRKNLNVEDGKVMHKKPFISTVRSGNAAFPNSSVQHSSRRCDGKPNPEPNSNDQHIQVIRLRNENQLSKDETDSLKKQLESCDNEISRLHKQLHGGRPVAALGRDCCYRGIDTLAEDMKSLQKQLMVAKKDLSDSLEQQHEAKIQAIKLDEEKTKYAKDLKEMEEFTLKFQHEANEKIMEFEKKYEKVVEQLNESLRKINALETGGKSTSSTSQQNKMIENMKILLDKANEENDNLIERLINNEHAFTDEMKILSRKNSKLEEKINILQSRVADKPHKLMLTKATATEPQREATVSKEKLFLQSQYLRRLNQPAYERELENVQTQLALREIEIDELKEQLCGAMNKHSDVSSTTISLQTAMNRMEREADTSKLKIKKLTEECADLKQKLKEVLEELHNEQTSYTTQILELKNKIKQLQNDNRLRETQVTGVSHDTKISRLTEQIEENHRELEELHSENRKLKNSQNQIKILQDQTEKSLIDYQHRLHQAESDLAHERDSMNAKLTFTNKTISSLTDENLKFKSIVDMLNKDRAETHNQLDLKTEQLFRVEAEMRKLSSDNDDLNSKNLSLLRDIS</sequence>
<dbReference type="PANTHER" id="PTHR20544:SF0">
    <property type="entry name" value="NUCLEOPROTEIN TPR_MLP1 DOMAIN-CONTAINING PROTEIN"/>
    <property type="match status" value="1"/>
</dbReference>
<dbReference type="EMBL" id="WJQU01000002">
    <property type="protein sequence ID" value="KAJ6642911.1"/>
    <property type="molecule type" value="Genomic_DNA"/>
</dbReference>
<keyword evidence="2" id="KW-0963">Cytoplasm</keyword>
<feature type="compositionally biased region" description="Polar residues" evidence="6">
    <location>
        <begin position="156"/>
        <end position="168"/>
    </location>
</feature>
<protein>
    <submittedName>
        <fullName evidence="7">Centrosomal protein of 135 kDa</fullName>
    </submittedName>
</protein>
<feature type="coiled-coil region" evidence="5">
    <location>
        <begin position="303"/>
        <end position="403"/>
    </location>
</feature>
<dbReference type="InterPro" id="IPR051877">
    <property type="entry name" value="Centriole_BasalBody_StrucProt"/>
</dbReference>
<keyword evidence="3" id="KW-0206">Cytoskeleton</keyword>
<comment type="caution">
    <text evidence="7">The sequence shown here is derived from an EMBL/GenBank/DDBJ whole genome shotgun (WGS) entry which is preliminary data.</text>
</comment>
<reference evidence="7" key="1">
    <citation type="submission" date="2022-07" db="EMBL/GenBank/DDBJ databases">
        <authorList>
            <person name="Trinca V."/>
            <person name="Uliana J.V.C."/>
            <person name="Torres T.T."/>
            <person name="Ward R.J."/>
            <person name="Monesi N."/>
        </authorList>
    </citation>
    <scope>NUCLEOTIDE SEQUENCE</scope>
    <source>
        <strain evidence="7">HSMRA1968</strain>
        <tissue evidence="7">Whole embryos</tissue>
    </source>
</reference>
<feature type="coiled-coil region" evidence="5">
    <location>
        <begin position="190"/>
        <end position="270"/>
    </location>
</feature>
<gene>
    <name evidence="7" type="primary">CEP135</name>
    <name evidence="7" type="ORF">Bhyg_07867</name>
</gene>
<evidence type="ECO:0000256" key="4">
    <source>
        <dbReference type="ARBA" id="ARBA00038123"/>
    </source>
</evidence>
<evidence type="ECO:0000256" key="2">
    <source>
        <dbReference type="ARBA" id="ARBA00022490"/>
    </source>
</evidence>
<organism evidence="7 8">
    <name type="scientific">Pseudolycoriella hygida</name>
    <dbReference type="NCBI Taxonomy" id="35572"/>
    <lineage>
        <taxon>Eukaryota</taxon>
        <taxon>Metazoa</taxon>
        <taxon>Ecdysozoa</taxon>
        <taxon>Arthropoda</taxon>
        <taxon>Hexapoda</taxon>
        <taxon>Insecta</taxon>
        <taxon>Pterygota</taxon>
        <taxon>Neoptera</taxon>
        <taxon>Endopterygota</taxon>
        <taxon>Diptera</taxon>
        <taxon>Nematocera</taxon>
        <taxon>Sciaroidea</taxon>
        <taxon>Sciaridae</taxon>
        <taxon>Pseudolycoriella</taxon>
    </lineage>
</organism>
<accession>A0A9Q0N4F8</accession>
<feature type="coiled-coil region" evidence="5">
    <location>
        <begin position="451"/>
        <end position="606"/>
    </location>
</feature>
<evidence type="ECO:0000256" key="6">
    <source>
        <dbReference type="SAM" id="MobiDB-lite"/>
    </source>
</evidence>
<comment type="subcellular location">
    <subcellularLocation>
        <location evidence="1">Cytoplasm</location>
        <location evidence="1">Cytoskeleton</location>
        <location evidence="1">Microtubule organizing center</location>
        <location evidence="1">Centrosome</location>
        <location evidence="1">Centriole</location>
    </subcellularLocation>
</comment>
<proteinExistence type="inferred from homology"/>
<evidence type="ECO:0000256" key="5">
    <source>
        <dbReference type="SAM" id="Coils"/>
    </source>
</evidence>
<dbReference type="PANTHER" id="PTHR20544">
    <property type="entry name" value="CENTROSOMAL PROTEIN CEP135"/>
    <property type="match status" value="1"/>
</dbReference>
<evidence type="ECO:0000256" key="1">
    <source>
        <dbReference type="ARBA" id="ARBA00004114"/>
    </source>
</evidence>
<dbReference type="Proteomes" id="UP001151699">
    <property type="component" value="Chromosome B"/>
</dbReference>
<feature type="region of interest" description="Disordered" evidence="6">
    <location>
        <begin position="156"/>
        <end position="186"/>
    </location>
</feature>
<evidence type="ECO:0000313" key="8">
    <source>
        <dbReference type="Proteomes" id="UP001151699"/>
    </source>
</evidence>
<evidence type="ECO:0000313" key="7">
    <source>
        <dbReference type="EMBL" id="KAJ6642911.1"/>
    </source>
</evidence>
<keyword evidence="5" id="KW-0175">Coiled coil</keyword>
<evidence type="ECO:0000256" key="3">
    <source>
        <dbReference type="ARBA" id="ARBA00023212"/>
    </source>
</evidence>
<dbReference type="GO" id="GO:0005814">
    <property type="term" value="C:centriole"/>
    <property type="evidence" value="ECO:0007669"/>
    <property type="project" value="UniProtKB-SubCell"/>
</dbReference>